<dbReference type="Gene3D" id="1.10.10.10">
    <property type="entry name" value="Winged helix-like DNA-binding domain superfamily/Winged helix DNA-binding domain"/>
    <property type="match status" value="1"/>
</dbReference>
<dbReference type="Pfam" id="PF00126">
    <property type="entry name" value="HTH_1"/>
    <property type="match status" value="1"/>
</dbReference>
<dbReference type="InterPro" id="IPR058163">
    <property type="entry name" value="LysR-type_TF_proteobact-type"/>
</dbReference>
<dbReference type="PRINTS" id="PR00039">
    <property type="entry name" value="HTHLYSR"/>
</dbReference>
<evidence type="ECO:0000256" key="1">
    <source>
        <dbReference type="ARBA" id="ARBA00009437"/>
    </source>
</evidence>
<dbReference type="FunFam" id="1.10.10.10:FF:000001">
    <property type="entry name" value="LysR family transcriptional regulator"/>
    <property type="match status" value="1"/>
</dbReference>
<dbReference type="Pfam" id="PF03466">
    <property type="entry name" value="LysR_substrate"/>
    <property type="match status" value="1"/>
</dbReference>
<dbReference type="GO" id="GO:0043565">
    <property type="term" value="F:sequence-specific DNA binding"/>
    <property type="evidence" value="ECO:0007669"/>
    <property type="project" value="TreeGrafter"/>
</dbReference>
<comment type="caution">
    <text evidence="6">The sequence shown here is derived from an EMBL/GenBank/DDBJ whole genome shotgun (WGS) entry which is preliminary data.</text>
</comment>
<evidence type="ECO:0000256" key="3">
    <source>
        <dbReference type="ARBA" id="ARBA00023125"/>
    </source>
</evidence>
<evidence type="ECO:0000256" key="4">
    <source>
        <dbReference type="ARBA" id="ARBA00023163"/>
    </source>
</evidence>
<accession>A0A422QJ63</accession>
<dbReference type="Gene3D" id="3.40.190.290">
    <property type="match status" value="1"/>
</dbReference>
<dbReference type="EMBL" id="JSAB01000148">
    <property type="protein sequence ID" value="RNF30000.1"/>
    <property type="molecule type" value="Genomic_DNA"/>
</dbReference>
<feature type="domain" description="HTH lysR-type" evidence="5">
    <location>
        <begin position="1"/>
        <end position="58"/>
    </location>
</feature>
<dbReference type="InterPro" id="IPR005119">
    <property type="entry name" value="LysR_subst-bd"/>
</dbReference>
<evidence type="ECO:0000259" key="5">
    <source>
        <dbReference type="PROSITE" id="PS50931"/>
    </source>
</evidence>
<dbReference type="InterPro" id="IPR036390">
    <property type="entry name" value="WH_DNA-bd_sf"/>
</dbReference>
<dbReference type="CDD" id="cd08422">
    <property type="entry name" value="PBP2_CrgA_like"/>
    <property type="match status" value="1"/>
</dbReference>
<reference evidence="6" key="1">
    <citation type="submission" date="2014-10" db="EMBL/GenBank/DDBJ databases">
        <title>Massilia sp. genome.</title>
        <authorList>
            <person name="Xu B."/>
            <person name="Dai L."/>
            <person name="Huang Z."/>
        </authorList>
    </citation>
    <scope>NUCLEOTIDE SEQUENCE [LARGE SCALE GENOMIC DNA]</scope>
    <source>
        <strain evidence="6">CFS-1</strain>
    </source>
</reference>
<dbReference type="InterPro" id="IPR000847">
    <property type="entry name" value="LysR_HTH_N"/>
</dbReference>
<evidence type="ECO:0000256" key="2">
    <source>
        <dbReference type="ARBA" id="ARBA00023015"/>
    </source>
</evidence>
<sequence>MDIEELQTFVEVADAGGISAAALRLGVSKSIVSRRLARLEEELGIQLLSRTTRGAALTEAGTTFRDYAARVCAEIALARETILPAGELRGRLRIAAPLSFGPTHFAPVLAEMARLHPRLHIHTCYSDHNVDLIADGYDCAIRLGYLQDSNLVARRIGPIYGLVVASPAYIAAHGAPETPDQLLSHQALMQGTEAWQFLDGDKIVTVRPQGRFKADNGTALVAAALAGVGVAYLPYGLMHEYLDSGALVPVMTRYPPPPAGAYVVRPPGQHPARKIRILTDLLVAYFDTKPPIASAWPRA</sequence>
<dbReference type="InterPro" id="IPR036388">
    <property type="entry name" value="WH-like_DNA-bd_sf"/>
</dbReference>
<comment type="similarity">
    <text evidence="1">Belongs to the LysR transcriptional regulatory family.</text>
</comment>
<gene>
    <name evidence="6" type="ORF">NM04_14720</name>
</gene>
<dbReference type="GO" id="GO:0006351">
    <property type="term" value="P:DNA-templated transcription"/>
    <property type="evidence" value="ECO:0007669"/>
    <property type="project" value="TreeGrafter"/>
</dbReference>
<keyword evidence="7" id="KW-1185">Reference proteome</keyword>
<dbReference type="RefSeq" id="WP_123070250.1">
    <property type="nucleotide sequence ID" value="NZ_JSAB01000148.1"/>
</dbReference>
<protein>
    <submittedName>
        <fullName evidence="6">LysR family transcriptional regulator</fullName>
    </submittedName>
</protein>
<keyword evidence="3" id="KW-0238">DNA-binding</keyword>
<proteinExistence type="inferred from homology"/>
<dbReference type="SUPFAM" id="SSF46785">
    <property type="entry name" value="Winged helix' DNA-binding domain"/>
    <property type="match status" value="1"/>
</dbReference>
<keyword evidence="2" id="KW-0805">Transcription regulation</keyword>
<dbReference type="Proteomes" id="UP000283254">
    <property type="component" value="Unassembled WGS sequence"/>
</dbReference>
<keyword evidence="4" id="KW-0804">Transcription</keyword>
<organism evidence="6 7">
    <name type="scientific">Massilia aurea</name>
    <dbReference type="NCBI Taxonomy" id="373040"/>
    <lineage>
        <taxon>Bacteria</taxon>
        <taxon>Pseudomonadati</taxon>
        <taxon>Pseudomonadota</taxon>
        <taxon>Betaproteobacteria</taxon>
        <taxon>Burkholderiales</taxon>
        <taxon>Oxalobacteraceae</taxon>
        <taxon>Telluria group</taxon>
        <taxon>Massilia</taxon>
    </lineage>
</organism>
<name>A0A422QJ63_9BURK</name>
<dbReference type="PANTHER" id="PTHR30537">
    <property type="entry name" value="HTH-TYPE TRANSCRIPTIONAL REGULATOR"/>
    <property type="match status" value="1"/>
</dbReference>
<dbReference type="SUPFAM" id="SSF53850">
    <property type="entry name" value="Periplasmic binding protein-like II"/>
    <property type="match status" value="1"/>
</dbReference>
<dbReference type="PANTHER" id="PTHR30537:SF5">
    <property type="entry name" value="HTH-TYPE TRANSCRIPTIONAL ACTIVATOR TTDR-RELATED"/>
    <property type="match status" value="1"/>
</dbReference>
<dbReference type="GO" id="GO:0003700">
    <property type="term" value="F:DNA-binding transcription factor activity"/>
    <property type="evidence" value="ECO:0007669"/>
    <property type="project" value="InterPro"/>
</dbReference>
<dbReference type="AlphaFoldDB" id="A0A422QJ63"/>
<evidence type="ECO:0000313" key="6">
    <source>
        <dbReference type="EMBL" id="RNF30000.1"/>
    </source>
</evidence>
<evidence type="ECO:0000313" key="7">
    <source>
        <dbReference type="Proteomes" id="UP000283254"/>
    </source>
</evidence>
<dbReference type="OrthoDB" id="8928056at2"/>
<dbReference type="PROSITE" id="PS50931">
    <property type="entry name" value="HTH_LYSR"/>
    <property type="match status" value="1"/>
</dbReference>